<dbReference type="HAMAP" id="MF_00735">
    <property type="entry name" value="Methyltr_PrmA"/>
    <property type="match status" value="1"/>
</dbReference>
<keyword evidence="4 6" id="KW-0808">Transferase</keyword>
<dbReference type="PANTHER" id="PTHR43648:SF1">
    <property type="entry name" value="ELECTRON TRANSFER FLAVOPROTEIN BETA SUBUNIT LYSINE METHYLTRANSFERASE"/>
    <property type="match status" value="1"/>
</dbReference>
<feature type="binding site" evidence="6">
    <location>
        <position position="145"/>
    </location>
    <ligand>
        <name>S-adenosyl-L-methionine</name>
        <dbReference type="ChEBI" id="CHEBI:59789"/>
    </ligand>
</feature>
<dbReference type="PANTHER" id="PTHR43648">
    <property type="entry name" value="ELECTRON TRANSFER FLAVOPROTEIN BETA SUBUNIT LYSINE METHYLTRANSFERASE"/>
    <property type="match status" value="1"/>
</dbReference>
<dbReference type="Pfam" id="PF06325">
    <property type="entry name" value="PrmA"/>
    <property type="match status" value="1"/>
</dbReference>
<keyword evidence="2 6" id="KW-0963">Cytoplasm</keyword>
<dbReference type="CDD" id="cd02440">
    <property type="entry name" value="AdoMet_MTases"/>
    <property type="match status" value="1"/>
</dbReference>
<evidence type="ECO:0000256" key="5">
    <source>
        <dbReference type="ARBA" id="ARBA00022691"/>
    </source>
</evidence>
<feature type="binding site" evidence="6">
    <location>
        <position position="188"/>
    </location>
    <ligand>
        <name>S-adenosyl-L-methionine</name>
        <dbReference type="ChEBI" id="CHEBI:59789"/>
    </ligand>
</feature>
<dbReference type="InterPro" id="IPR004498">
    <property type="entry name" value="Ribosomal_PrmA_MeTrfase"/>
</dbReference>
<evidence type="ECO:0000256" key="1">
    <source>
        <dbReference type="ARBA" id="ARBA00009741"/>
    </source>
</evidence>
<evidence type="ECO:0000256" key="3">
    <source>
        <dbReference type="ARBA" id="ARBA00022603"/>
    </source>
</evidence>
<feature type="binding site" evidence="6">
    <location>
        <position position="234"/>
    </location>
    <ligand>
        <name>S-adenosyl-L-methionine</name>
        <dbReference type="ChEBI" id="CHEBI:59789"/>
    </ligand>
</feature>
<sequence>MAWQQLRVQVRPDQIEPLEQLLLDYGGLSISYLDAEDQPVFQKEPGSTPLWDRVDLVCLFEEATNLDGLLFLLQQHPAIEDKQSLTLETLEDQAWERSWMSDFKAMQFGERLWVCPSWQEPPEPSAINIMLDPGLAFGSGSHATTSLCLQWLEQNTRNDSTVIDYGCGSGILAIAAALLGAPRVIAVDNDPQAITATIENAKRNHIPEGVIETYLPEQLPSDRTSHQADILVANILAEPLMQLAENLSDLVKPKGHIVLSGLLAEQADAVLKHYSPWFEMDEAVLSEEWARLSGTLLD</sequence>
<comment type="catalytic activity">
    <reaction evidence="6">
        <text>L-lysyl-[protein] + 3 S-adenosyl-L-methionine = N(6),N(6),N(6)-trimethyl-L-lysyl-[protein] + 3 S-adenosyl-L-homocysteine + 3 H(+)</text>
        <dbReference type="Rhea" id="RHEA:54192"/>
        <dbReference type="Rhea" id="RHEA-COMP:9752"/>
        <dbReference type="Rhea" id="RHEA-COMP:13826"/>
        <dbReference type="ChEBI" id="CHEBI:15378"/>
        <dbReference type="ChEBI" id="CHEBI:29969"/>
        <dbReference type="ChEBI" id="CHEBI:57856"/>
        <dbReference type="ChEBI" id="CHEBI:59789"/>
        <dbReference type="ChEBI" id="CHEBI:61961"/>
    </reaction>
</comment>
<dbReference type="PIRSF" id="PIRSF000401">
    <property type="entry name" value="RPL11_MTase"/>
    <property type="match status" value="1"/>
</dbReference>
<evidence type="ECO:0000256" key="4">
    <source>
        <dbReference type="ARBA" id="ARBA00022679"/>
    </source>
</evidence>
<dbReference type="GO" id="GO:0016279">
    <property type="term" value="F:protein-lysine N-methyltransferase activity"/>
    <property type="evidence" value="ECO:0007669"/>
    <property type="project" value="TreeGrafter"/>
</dbReference>
<dbReference type="EMBL" id="NVUL01000052">
    <property type="protein sequence ID" value="PCI76825.1"/>
    <property type="molecule type" value="Genomic_DNA"/>
</dbReference>
<keyword evidence="5 6" id="KW-0949">S-adenosyl-L-methionine</keyword>
<keyword evidence="7" id="KW-0687">Ribonucleoprotein</keyword>
<dbReference type="NCBIfam" id="TIGR00406">
    <property type="entry name" value="prmA"/>
    <property type="match status" value="1"/>
</dbReference>
<evidence type="ECO:0000256" key="6">
    <source>
        <dbReference type="HAMAP-Rule" id="MF_00735"/>
    </source>
</evidence>
<dbReference type="GO" id="GO:0005840">
    <property type="term" value="C:ribosome"/>
    <property type="evidence" value="ECO:0007669"/>
    <property type="project" value="UniProtKB-KW"/>
</dbReference>
<protein>
    <recommendedName>
        <fullName evidence="6">Ribosomal protein L11 methyltransferase</fullName>
        <shortName evidence="6">L11 Mtase</shortName>
        <ecNumber evidence="6">2.1.1.-</ecNumber>
    </recommendedName>
</protein>
<proteinExistence type="inferred from homology"/>
<gene>
    <name evidence="6" type="primary">prmA</name>
    <name evidence="7" type="ORF">COB20_09725</name>
</gene>
<reference evidence="8" key="1">
    <citation type="submission" date="2017-08" db="EMBL/GenBank/DDBJ databases">
        <title>A dynamic microbial community with high functional redundancy inhabits the cold, oxic subseafloor aquifer.</title>
        <authorList>
            <person name="Tully B.J."/>
            <person name="Wheat C.G."/>
            <person name="Glazer B.T."/>
            <person name="Huber J.A."/>
        </authorList>
    </citation>
    <scope>NUCLEOTIDE SEQUENCE [LARGE SCALE GENOMIC DNA]</scope>
</reference>
<dbReference type="InterPro" id="IPR029063">
    <property type="entry name" value="SAM-dependent_MTases_sf"/>
</dbReference>
<dbReference type="EC" id="2.1.1.-" evidence="6"/>
<dbReference type="GO" id="GO:0005829">
    <property type="term" value="C:cytosol"/>
    <property type="evidence" value="ECO:0007669"/>
    <property type="project" value="TreeGrafter"/>
</dbReference>
<name>A0A2A4X453_9GAMM</name>
<evidence type="ECO:0000313" key="8">
    <source>
        <dbReference type="Proteomes" id="UP000218767"/>
    </source>
</evidence>
<comment type="function">
    <text evidence="6">Methylates ribosomal protein L11.</text>
</comment>
<keyword evidence="7" id="KW-0689">Ribosomal protein</keyword>
<accession>A0A2A4X453</accession>
<dbReference type="AlphaFoldDB" id="A0A2A4X453"/>
<keyword evidence="3 6" id="KW-0489">Methyltransferase</keyword>
<comment type="subcellular location">
    <subcellularLocation>
        <location evidence="6">Cytoplasm</location>
    </subcellularLocation>
</comment>
<dbReference type="GO" id="GO:0032259">
    <property type="term" value="P:methylation"/>
    <property type="evidence" value="ECO:0007669"/>
    <property type="project" value="UniProtKB-KW"/>
</dbReference>
<comment type="caution">
    <text evidence="7">The sequence shown here is derived from an EMBL/GenBank/DDBJ whole genome shotgun (WGS) entry which is preliminary data.</text>
</comment>
<dbReference type="InterPro" id="IPR050078">
    <property type="entry name" value="Ribosomal_L11_MeTrfase_PrmA"/>
</dbReference>
<dbReference type="Proteomes" id="UP000218767">
    <property type="component" value="Unassembled WGS sequence"/>
</dbReference>
<dbReference type="Gene3D" id="3.40.50.150">
    <property type="entry name" value="Vaccinia Virus protein VP39"/>
    <property type="match status" value="1"/>
</dbReference>
<evidence type="ECO:0000256" key="2">
    <source>
        <dbReference type="ARBA" id="ARBA00022490"/>
    </source>
</evidence>
<organism evidence="7 8">
    <name type="scientific">SAR86 cluster bacterium</name>
    <dbReference type="NCBI Taxonomy" id="2030880"/>
    <lineage>
        <taxon>Bacteria</taxon>
        <taxon>Pseudomonadati</taxon>
        <taxon>Pseudomonadota</taxon>
        <taxon>Gammaproteobacteria</taxon>
        <taxon>SAR86 cluster</taxon>
    </lineage>
</organism>
<feature type="binding site" evidence="6">
    <location>
        <position position="166"/>
    </location>
    <ligand>
        <name>S-adenosyl-L-methionine</name>
        <dbReference type="ChEBI" id="CHEBI:59789"/>
    </ligand>
</feature>
<evidence type="ECO:0000313" key="7">
    <source>
        <dbReference type="EMBL" id="PCI76825.1"/>
    </source>
</evidence>
<comment type="similarity">
    <text evidence="1 6">Belongs to the methyltransferase superfamily. PrmA family.</text>
</comment>
<dbReference type="SUPFAM" id="SSF53335">
    <property type="entry name" value="S-adenosyl-L-methionine-dependent methyltransferases"/>
    <property type="match status" value="1"/>
</dbReference>